<evidence type="ECO:0000313" key="9">
    <source>
        <dbReference type="Proteomes" id="UP000093352"/>
    </source>
</evidence>
<dbReference type="InterPro" id="IPR014780">
    <property type="entry name" value="tRNA_psdUridine_synth_TruB"/>
</dbReference>
<dbReference type="GO" id="GO:0031119">
    <property type="term" value="P:tRNA pseudouridine synthesis"/>
    <property type="evidence" value="ECO:0007669"/>
    <property type="project" value="UniProtKB-UniRule"/>
</dbReference>
<dbReference type="AlphaFoldDB" id="A0A371IKQ2"/>
<keyword evidence="9" id="KW-1185">Reference proteome</keyword>
<gene>
    <name evidence="5 7" type="primary">truB</name>
    <name evidence="7" type="ORF">BBG48_006860</name>
    <name evidence="8" type="ORF">FL857_02630</name>
</gene>
<feature type="domain" description="Pseudouridine synthase II N-terminal" evidence="6">
    <location>
        <begin position="24"/>
        <end position="173"/>
    </location>
</feature>
<evidence type="ECO:0000256" key="1">
    <source>
        <dbReference type="ARBA" id="ARBA00000385"/>
    </source>
</evidence>
<dbReference type="PANTHER" id="PTHR13767">
    <property type="entry name" value="TRNA-PSEUDOURIDINE SYNTHASE"/>
    <property type="match status" value="1"/>
</dbReference>
<sequence>MCDGIINILKPTGMTSHDAVARARKILGIKKIGHTGTLDPNVAGVMILTVGKATKLTEILQASYKKYRCNMVFGKRTDSSDTYGKVINDGARTDFSMDELSLVFNSFIGQSTQIPSQFSAVKVGGKKLYNIARSGKEIPDIPQRNIFIKEITILDFKDGEVTFDVTCSKGTYIRVLVDDIAKKLDTYAYVSWLIRIGLGDFEITKSKLIDEITKEDIISLEELNINDAKKVILDDYMLKRFVNGLKVTVTYLKKFDYSKSGYYKVYDSKNNLVSIAQLVDGDLKNKVFLYR</sequence>
<reference evidence="8 10" key="3">
    <citation type="submission" date="2019-07" db="EMBL/GenBank/DDBJ databases">
        <title>Criibacterium bergeronii gen. nov., sp. nov. isolated from human clinical samples.</title>
        <authorList>
            <person name="Maheux A.F."/>
            <person name="Boudreau D.K."/>
            <person name="Berube E."/>
            <person name="Brodeur S."/>
            <person name="Bernard K.A."/>
            <person name="Abed J.Y."/>
            <person name="Ducrey E."/>
            <person name="Guay E.F."/>
            <person name="Raymond F."/>
            <person name="Corbeil J."/>
            <person name="Domingo M.-C."/>
            <person name="Roy P.H."/>
            <person name="Boissinot M."/>
            <person name="Tocheva E.I."/>
            <person name="Omar R.F."/>
        </authorList>
    </citation>
    <scope>NUCLEOTIDE SEQUENCE [LARGE SCALE GENOMIC DNA]</scope>
    <source>
        <strain evidence="8 10">CCRI-24246</strain>
    </source>
</reference>
<evidence type="ECO:0000259" key="6">
    <source>
        <dbReference type="Pfam" id="PF01509"/>
    </source>
</evidence>
<reference evidence="7 9" key="1">
    <citation type="journal article" date="2016" name="Genome Announc.">
        <title>Draft Genome Sequence of Criibacterium bergeronii gen. nov., sp. nov., Strain CCRI-22567T, Isolated from a Vaginal Sample from a Woman with Bacterial Vaginosis.</title>
        <authorList>
            <person name="Maheux A.F."/>
            <person name="Berube E."/>
            <person name="Boudreau D.K."/>
            <person name="Raymond F."/>
            <person name="Corbeil J."/>
            <person name="Roy P.H."/>
            <person name="Boissinot M."/>
            <person name="Omar R.F."/>
        </authorList>
    </citation>
    <scope>NUCLEOTIDE SEQUENCE [LARGE SCALE GENOMIC DNA]</scope>
    <source>
        <strain evidence="7 9">CCRI-22567</strain>
    </source>
</reference>
<evidence type="ECO:0000313" key="8">
    <source>
        <dbReference type="EMBL" id="TRW28378.1"/>
    </source>
</evidence>
<dbReference type="STRING" id="1871336.BBG48_05640"/>
<evidence type="ECO:0000256" key="2">
    <source>
        <dbReference type="ARBA" id="ARBA00005642"/>
    </source>
</evidence>
<dbReference type="Gene3D" id="3.30.2350.10">
    <property type="entry name" value="Pseudouridine synthase"/>
    <property type="match status" value="1"/>
</dbReference>
<protein>
    <recommendedName>
        <fullName evidence="5">tRNA pseudouridine synthase B</fullName>
        <ecNumber evidence="5">5.4.99.25</ecNumber>
    </recommendedName>
    <alternativeName>
        <fullName evidence="5">tRNA pseudouridine(55) synthase</fullName>
        <shortName evidence="5">Psi55 synthase</shortName>
    </alternativeName>
    <alternativeName>
        <fullName evidence="5">tRNA pseudouridylate synthase</fullName>
    </alternativeName>
    <alternativeName>
        <fullName evidence="5">tRNA-uridine isomerase</fullName>
    </alternativeName>
</protein>
<comment type="similarity">
    <text evidence="2 5">Belongs to the pseudouridine synthase TruB family. Type 1 subfamily.</text>
</comment>
<dbReference type="InterPro" id="IPR020103">
    <property type="entry name" value="PsdUridine_synth_cat_dom_sf"/>
</dbReference>
<evidence type="ECO:0000256" key="5">
    <source>
        <dbReference type="HAMAP-Rule" id="MF_01080"/>
    </source>
</evidence>
<dbReference type="Proteomes" id="UP000319424">
    <property type="component" value="Unassembled WGS sequence"/>
</dbReference>
<comment type="catalytic activity">
    <reaction evidence="1 5">
        <text>uridine(55) in tRNA = pseudouridine(55) in tRNA</text>
        <dbReference type="Rhea" id="RHEA:42532"/>
        <dbReference type="Rhea" id="RHEA-COMP:10101"/>
        <dbReference type="Rhea" id="RHEA-COMP:10102"/>
        <dbReference type="ChEBI" id="CHEBI:65314"/>
        <dbReference type="ChEBI" id="CHEBI:65315"/>
        <dbReference type="EC" id="5.4.99.25"/>
    </reaction>
</comment>
<dbReference type="Proteomes" id="UP000093352">
    <property type="component" value="Unassembled WGS sequence"/>
</dbReference>
<dbReference type="Pfam" id="PF01509">
    <property type="entry name" value="TruB_N"/>
    <property type="match status" value="1"/>
</dbReference>
<keyword evidence="3 5" id="KW-0819">tRNA processing</keyword>
<evidence type="ECO:0000256" key="4">
    <source>
        <dbReference type="ARBA" id="ARBA00023235"/>
    </source>
</evidence>
<evidence type="ECO:0000313" key="10">
    <source>
        <dbReference type="Proteomes" id="UP000319424"/>
    </source>
</evidence>
<dbReference type="OrthoDB" id="9802309at2"/>
<dbReference type="HAMAP" id="MF_01080">
    <property type="entry name" value="TruB_bact"/>
    <property type="match status" value="1"/>
</dbReference>
<dbReference type="EMBL" id="VJXW01000002">
    <property type="protein sequence ID" value="TRW28378.1"/>
    <property type="molecule type" value="Genomic_DNA"/>
</dbReference>
<dbReference type="NCBIfam" id="TIGR00431">
    <property type="entry name" value="TruB"/>
    <property type="match status" value="1"/>
</dbReference>
<dbReference type="GO" id="GO:0003723">
    <property type="term" value="F:RNA binding"/>
    <property type="evidence" value="ECO:0007669"/>
    <property type="project" value="InterPro"/>
</dbReference>
<dbReference type="EMBL" id="MBEW02000013">
    <property type="protein sequence ID" value="RDY21065.1"/>
    <property type="molecule type" value="Genomic_DNA"/>
</dbReference>
<evidence type="ECO:0000313" key="7">
    <source>
        <dbReference type="EMBL" id="RDY21065.1"/>
    </source>
</evidence>
<dbReference type="InterPro" id="IPR002501">
    <property type="entry name" value="PsdUridine_synth_N"/>
</dbReference>
<comment type="function">
    <text evidence="5">Responsible for synthesis of pseudouridine from uracil-55 in the psi GC loop of transfer RNAs.</text>
</comment>
<keyword evidence="4 5" id="KW-0413">Isomerase</keyword>
<proteinExistence type="inferred from homology"/>
<dbReference type="EC" id="5.4.99.25" evidence="5"/>
<dbReference type="GO" id="GO:1990481">
    <property type="term" value="P:mRNA pseudouridine synthesis"/>
    <property type="evidence" value="ECO:0007669"/>
    <property type="project" value="TreeGrafter"/>
</dbReference>
<comment type="caution">
    <text evidence="7">The sequence shown here is derived from an EMBL/GenBank/DDBJ whole genome shotgun (WGS) entry which is preliminary data.</text>
</comment>
<feature type="active site" description="Nucleophile" evidence="5">
    <location>
        <position position="39"/>
    </location>
</feature>
<dbReference type="RefSeq" id="WP_068914084.1">
    <property type="nucleotide sequence ID" value="NZ_MBEW02000013.1"/>
</dbReference>
<reference evidence="7" key="2">
    <citation type="submission" date="2018-07" db="EMBL/GenBank/DDBJ databases">
        <authorList>
            <person name="Quirk P.G."/>
            <person name="Krulwich T.A."/>
        </authorList>
    </citation>
    <scope>NUCLEOTIDE SEQUENCE</scope>
    <source>
        <strain evidence="7">CCRI-22567</strain>
    </source>
</reference>
<dbReference type="PANTHER" id="PTHR13767:SF2">
    <property type="entry name" value="PSEUDOURIDYLATE SYNTHASE TRUB1"/>
    <property type="match status" value="1"/>
</dbReference>
<name>A0A371IKQ2_9FIRM</name>
<dbReference type="CDD" id="cd02573">
    <property type="entry name" value="PseudoU_synth_EcTruB"/>
    <property type="match status" value="1"/>
</dbReference>
<evidence type="ECO:0000256" key="3">
    <source>
        <dbReference type="ARBA" id="ARBA00022694"/>
    </source>
</evidence>
<organism evidence="7 9">
    <name type="scientific">Criibacterium bergeronii</name>
    <dbReference type="NCBI Taxonomy" id="1871336"/>
    <lineage>
        <taxon>Bacteria</taxon>
        <taxon>Bacillati</taxon>
        <taxon>Bacillota</taxon>
        <taxon>Clostridia</taxon>
        <taxon>Peptostreptococcales</taxon>
        <taxon>Filifactoraceae</taxon>
        <taxon>Criibacterium</taxon>
    </lineage>
</organism>
<dbReference type="SUPFAM" id="SSF55120">
    <property type="entry name" value="Pseudouridine synthase"/>
    <property type="match status" value="1"/>
</dbReference>
<accession>A0A371IKQ2</accession>
<dbReference type="GO" id="GO:0160148">
    <property type="term" value="F:tRNA pseudouridine(55) synthase activity"/>
    <property type="evidence" value="ECO:0007669"/>
    <property type="project" value="UniProtKB-EC"/>
</dbReference>